<sequence>MKILYTNGDIVGVGLCRHGSPIVLIKDLKPGIVSPYPLKLSPMRQFSSNNQKFKRNYTETSLALSGDMGIAIFEAGYLTIWPGYLKCINF</sequence>
<dbReference type="STRING" id="651661.SAMN05660293_05373"/>
<reference evidence="2" key="1">
    <citation type="submission" date="2017-02" db="EMBL/GenBank/DDBJ databases">
        <authorList>
            <person name="Varghese N."/>
            <person name="Submissions S."/>
        </authorList>
    </citation>
    <scope>NUCLEOTIDE SEQUENCE [LARGE SCALE GENOMIC DNA]</scope>
    <source>
        <strain evidence="2">DSM 22270</strain>
    </source>
</reference>
<evidence type="ECO:0000313" key="1">
    <source>
        <dbReference type="EMBL" id="SKC18885.1"/>
    </source>
</evidence>
<keyword evidence="2" id="KW-1185">Reference proteome</keyword>
<dbReference type="EMBL" id="FUZA01000012">
    <property type="protein sequence ID" value="SKC18885.1"/>
    <property type="molecule type" value="Genomic_DNA"/>
</dbReference>
<dbReference type="AlphaFoldDB" id="A0A1T5HDV7"/>
<name>A0A1T5HDV7_9BACT</name>
<organism evidence="1 2">
    <name type="scientific">Dyadobacter psychrophilus</name>
    <dbReference type="NCBI Taxonomy" id="651661"/>
    <lineage>
        <taxon>Bacteria</taxon>
        <taxon>Pseudomonadati</taxon>
        <taxon>Bacteroidota</taxon>
        <taxon>Cytophagia</taxon>
        <taxon>Cytophagales</taxon>
        <taxon>Spirosomataceae</taxon>
        <taxon>Dyadobacter</taxon>
    </lineage>
</organism>
<proteinExistence type="predicted"/>
<accession>A0A1T5HDV7</accession>
<dbReference type="Proteomes" id="UP000190897">
    <property type="component" value="Unassembled WGS sequence"/>
</dbReference>
<protein>
    <submittedName>
        <fullName evidence="1">Uncharacterized protein</fullName>
    </submittedName>
</protein>
<gene>
    <name evidence="1" type="ORF">SAMN05660293_05373</name>
</gene>
<evidence type="ECO:0000313" key="2">
    <source>
        <dbReference type="Proteomes" id="UP000190897"/>
    </source>
</evidence>